<organism evidence="1 2">
    <name type="scientific">Mytilus coruscus</name>
    <name type="common">Sea mussel</name>
    <dbReference type="NCBI Taxonomy" id="42192"/>
    <lineage>
        <taxon>Eukaryota</taxon>
        <taxon>Metazoa</taxon>
        <taxon>Spiralia</taxon>
        <taxon>Lophotrochozoa</taxon>
        <taxon>Mollusca</taxon>
        <taxon>Bivalvia</taxon>
        <taxon>Autobranchia</taxon>
        <taxon>Pteriomorphia</taxon>
        <taxon>Mytilida</taxon>
        <taxon>Mytiloidea</taxon>
        <taxon>Mytilidae</taxon>
        <taxon>Mytilinae</taxon>
        <taxon>Mytilus</taxon>
    </lineage>
</organism>
<reference evidence="1 2" key="1">
    <citation type="submission" date="2020-06" db="EMBL/GenBank/DDBJ databases">
        <authorList>
            <person name="Li R."/>
            <person name="Bekaert M."/>
        </authorList>
    </citation>
    <scope>NUCLEOTIDE SEQUENCE [LARGE SCALE GENOMIC DNA]</scope>
    <source>
        <strain evidence="2">wild</strain>
    </source>
</reference>
<dbReference type="InterPro" id="IPR021109">
    <property type="entry name" value="Peptidase_aspartic_dom_sf"/>
</dbReference>
<dbReference type="OrthoDB" id="6262013at2759"/>
<accession>A0A6J8BTD5</accession>
<evidence type="ECO:0008006" key="3">
    <source>
        <dbReference type="Google" id="ProtNLM"/>
    </source>
</evidence>
<keyword evidence="2" id="KW-1185">Reference proteome</keyword>
<evidence type="ECO:0000313" key="1">
    <source>
        <dbReference type="EMBL" id="CAC5386521.1"/>
    </source>
</evidence>
<name>A0A6J8BTD5_MYTCO</name>
<proteinExistence type="predicted"/>
<dbReference type="Proteomes" id="UP000507470">
    <property type="component" value="Unassembled WGS sequence"/>
</dbReference>
<sequence length="158" mass="17836">MCCLLDTGAQVSTITESFYRNHIPELGDLIDITYMLRISAANGGDIPYIGYIECDLKALGYTFVNMGFLVIKDPSDNMLRQRKKRVPGVIGSNIFKSMKVICDNIEILPKNWGNILALYEEIYENDYIGKIRIPNHHSIIIPARSVQIIEAQTKLAPM</sequence>
<evidence type="ECO:0000313" key="2">
    <source>
        <dbReference type="Proteomes" id="UP000507470"/>
    </source>
</evidence>
<protein>
    <recommendedName>
        <fullName evidence="3">Peptidase A2 domain-containing protein</fullName>
    </recommendedName>
</protein>
<dbReference type="AlphaFoldDB" id="A0A6J8BTD5"/>
<dbReference type="InterPro" id="IPR001969">
    <property type="entry name" value="Aspartic_peptidase_AS"/>
</dbReference>
<dbReference type="EMBL" id="CACVKT020003884">
    <property type="protein sequence ID" value="CAC5386521.1"/>
    <property type="molecule type" value="Genomic_DNA"/>
</dbReference>
<dbReference type="PROSITE" id="PS00141">
    <property type="entry name" value="ASP_PROTEASE"/>
    <property type="match status" value="1"/>
</dbReference>
<dbReference type="Gene3D" id="2.40.70.10">
    <property type="entry name" value="Acid Proteases"/>
    <property type="match status" value="1"/>
</dbReference>
<gene>
    <name evidence="1" type="ORF">MCOR_21949</name>
</gene>
<dbReference type="SUPFAM" id="SSF50630">
    <property type="entry name" value="Acid proteases"/>
    <property type="match status" value="1"/>
</dbReference>
<dbReference type="GO" id="GO:0004190">
    <property type="term" value="F:aspartic-type endopeptidase activity"/>
    <property type="evidence" value="ECO:0007669"/>
    <property type="project" value="InterPro"/>
</dbReference>
<dbReference type="GO" id="GO:0006508">
    <property type="term" value="P:proteolysis"/>
    <property type="evidence" value="ECO:0007669"/>
    <property type="project" value="InterPro"/>
</dbReference>